<dbReference type="Pfam" id="PF00009">
    <property type="entry name" value="GTP_EFTU"/>
    <property type="match status" value="1"/>
</dbReference>
<feature type="non-terminal residue" evidence="2">
    <location>
        <position position="167"/>
    </location>
</feature>
<dbReference type="GO" id="GO:0016150">
    <property type="term" value="F:translation release factor activity, codon nonspecific"/>
    <property type="evidence" value="ECO:0007669"/>
    <property type="project" value="TreeGrafter"/>
</dbReference>
<evidence type="ECO:0000259" key="1">
    <source>
        <dbReference type="Pfam" id="PF00009"/>
    </source>
</evidence>
<proteinExistence type="predicted"/>
<dbReference type="InterPro" id="IPR004548">
    <property type="entry name" value="PrfC"/>
</dbReference>
<name>A0A2N7QGD5_9BACT</name>
<organism evidence="2 3">
    <name type="scientific">Thermodesulfobacterium geofontis</name>
    <dbReference type="NCBI Taxonomy" id="1295609"/>
    <lineage>
        <taxon>Bacteria</taxon>
        <taxon>Pseudomonadati</taxon>
        <taxon>Thermodesulfobacteriota</taxon>
        <taxon>Thermodesulfobacteria</taxon>
        <taxon>Thermodesulfobacteriales</taxon>
        <taxon>Thermodesulfobacteriaceae</taxon>
        <taxon>Thermodesulfobacterium</taxon>
    </lineage>
</organism>
<dbReference type="GO" id="GO:0005525">
    <property type="term" value="F:GTP binding"/>
    <property type="evidence" value="ECO:0007669"/>
    <property type="project" value="InterPro"/>
</dbReference>
<gene>
    <name evidence="2" type="ORF">C0169_01050</name>
</gene>
<evidence type="ECO:0000313" key="2">
    <source>
        <dbReference type="EMBL" id="PMP98022.1"/>
    </source>
</evidence>
<dbReference type="Proteomes" id="UP000235619">
    <property type="component" value="Unassembled WGS sequence"/>
</dbReference>
<dbReference type="AlphaFoldDB" id="A0A2N7QGD5"/>
<dbReference type="Gene3D" id="3.40.50.300">
    <property type="entry name" value="P-loop containing nucleotide triphosphate hydrolases"/>
    <property type="match status" value="1"/>
</dbReference>
<dbReference type="InterPro" id="IPR000795">
    <property type="entry name" value="T_Tr_GTP-bd_dom"/>
</dbReference>
<feature type="domain" description="Tr-type G" evidence="1">
    <location>
        <begin position="45"/>
        <end position="144"/>
    </location>
</feature>
<accession>A0A2N7QGD5</accession>
<dbReference type="GO" id="GO:0003924">
    <property type="term" value="F:GTPase activity"/>
    <property type="evidence" value="ECO:0007669"/>
    <property type="project" value="InterPro"/>
</dbReference>
<dbReference type="PANTHER" id="PTHR43556">
    <property type="entry name" value="PEPTIDE CHAIN RELEASE FACTOR RF3"/>
    <property type="match status" value="1"/>
</dbReference>
<sequence>MEPKILAILGQTESGKATFCETLCKLCGETIKTPKKEPFYYLKVYGFKYKNNPFYLLSTPGDENFIGEVKWALKVADAAILLVDTTSPLKYHNIRVFEFAKEEGIPLFIFLNKIDDFEKSNVEETLSNLNNALEASHVSITYAFKQSTTLSLVDIIEEKGFIEEGTK</sequence>
<protein>
    <recommendedName>
        <fullName evidence="1">Tr-type G domain-containing protein</fullName>
    </recommendedName>
</protein>
<dbReference type="SUPFAM" id="SSF52540">
    <property type="entry name" value="P-loop containing nucleoside triphosphate hydrolases"/>
    <property type="match status" value="1"/>
</dbReference>
<dbReference type="EMBL" id="PNJD01000064">
    <property type="protein sequence ID" value="PMP98022.1"/>
    <property type="molecule type" value="Genomic_DNA"/>
</dbReference>
<comment type="caution">
    <text evidence="2">The sequence shown here is derived from an EMBL/GenBank/DDBJ whole genome shotgun (WGS) entry which is preliminary data.</text>
</comment>
<evidence type="ECO:0000313" key="3">
    <source>
        <dbReference type="Proteomes" id="UP000235619"/>
    </source>
</evidence>
<dbReference type="PANTHER" id="PTHR43556:SF2">
    <property type="entry name" value="PEPTIDE CHAIN RELEASE FACTOR RF3"/>
    <property type="match status" value="1"/>
</dbReference>
<dbReference type="InterPro" id="IPR027417">
    <property type="entry name" value="P-loop_NTPase"/>
</dbReference>
<dbReference type="GO" id="GO:0005829">
    <property type="term" value="C:cytosol"/>
    <property type="evidence" value="ECO:0007669"/>
    <property type="project" value="TreeGrafter"/>
</dbReference>
<reference evidence="2 3" key="1">
    <citation type="submission" date="2018-01" db="EMBL/GenBank/DDBJ databases">
        <title>Metagenomic assembled genomes from two thermal pools in the Uzon Caldera, Kamchatka, Russia.</title>
        <authorList>
            <person name="Wilkins L."/>
            <person name="Ettinger C."/>
        </authorList>
    </citation>
    <scope>NUCLEOTIDE SEQUENCE [LARGE SCALE GENOMIC DNA]</scope>
    <source>
        <strain evidence="2">ARK-04</strain>
    </source>
</reference>